<evidence type="ECO:0000313" key="1">
    <source>
        <dbReference type="EMBL" id="CAQ57564.1"/>
    </source>
</evidence>
<sequence>MLPLDRPPHISAVCRRKLQITGLVQDLAYVALDQASRCSSKRSVDKRNVSAGRIKRA</sequence>
<dbReference type="EMBL" id="FM162234">
    <property type="protein sequence ID" value="CAQ57564.1"/>
    <property type="molecule type" value="Genomic_DNA"/>
</dbReference>
<protein>
    <submittedName>
        <fullName evidence="1">Uncharacterized protein</fullName>
    </submittedName>
</protein>
<reference evidence="1" key="1">
    <citation type="journal article" date="2009" name="FEMS Microbiol. Lett.">
        <title>Genetic organization and functional analysis of the type III secretion system of Bradyrhizobium elkanii.</title>
        <authorList>
            <person name="Okazaki S."/>
            <person name="Zehner S."/>
            <person name="Hempel J."/>
            <person name="Lang K."/>
            <person name="Gottfert M."/>
        </authorList>
    </citation>
    <scope>NUCLEOTIDE SEQUENCE</scope>
    <source>
        <strain evidence="1">USDA61</strain>
    </source>
</reference>
<organism evidence="1">
    <name type="scientific">Bradyrhizobium elkanii</name>
    <dbReference type="NCBI Taxonomy" id="29448"/>
    <lineage>
        <taxon>Bacteria</taxon>
        <taxon>Pseudomonadati</taxon>
        <taxon>Pseudomonadota</taxon>
        <taxon>Alphaproteobacteria</taxon>
        <taxon>Hyphomicrobiales</taxon>
        <taxon>Nitrobacteraceae</taxon>
        <taxon>Bradyrhizobium</taxon>
    </lineage>
</organism>
<proteinExistence type="predicted"/>
<name>C4PL69_BRAEL</name>
<dbReference type="AlphaFoldDB" id="C4PL69"/>
<accession>C4PL69</accession>